<keyword evidence="1" id="KW-0472">Membrane</keyword>
<evidence type="ECO:0000256" key="1">
    <source>
        <dbReference type="SAM" id="Phobius"/>
    </source>
</evidence>
<keyword evidence="1" id="KW-1133">Transmembrane helix</keyword>
<dbReference type="Proteomes" id="UP000324091">
    <property type="component" value="Chromosome 17"/>
</dbReference>
<evidence type="ECO:0000313" key="3">
    <source>
        <dbReference type="Proteomes" id="UP000324091"/>
    </source>
</evidence>
<keyword evidence="1" id="KW-0812">Transmembrane</keyword>
<gene>
    <name evidence="2" type="ORF">D4764_17G0003410</name>
</gene>
<proteinExistence type="predicted"/>
<protein>
    <submittedName>
        <fullName evidence="2">Uncharacterized protein</fullName>
    </submittedName>
</protein>
<dbReference type="AlphaFoldDB" id="A0A5C6NVK6"/>
<evidence type="ECO:0000313" key="2">
    <source>
        <dbReference type="EMBL" id="TWW70858.1"/>
    </source>
</evidence>
<accession>A0A5C6NVK6</accession>
<organism evidence="2 3">
    <name type="scientific">Takifugu flavidus</name>
    <name type="common">sansaifugu</name>
    <dbReference type="NCBI Taxonomy" id="433684"/>
    <lineage>
        <taxon>Eukaryota</taxon>
        <taxon>Metazoa</taxon>
        <taxon>Chordata</taxon>
        <taxon>Craniata</taxon>
        <taxon>Vertebrata</taxon>
        <taxon>Euteleostomi</taxon>
        <taxon>Actinopterygii</taxon>
        <taxon>Neopterygii</taxon>
        <taxon>Teleostei</taxon>
        <taxon>Neoteleostei</taxon>
        <taxon>Acanthomorphata</taxon>
        <taxon>Eupercaria</taxon>
        <taxon>Tetraodontiformes</taxon>
        <taxon>Tetradontoidea</taxon>
        <taxon>Tetraodontidae</taxon>
        <taxon>Takifugu</taxon>
    </lineage>
</organism>
<name>A0A5C6NVK6_9TELE</name>
<dbReference type="EMBL" id="RHFK02000009">
    <property type="protein sequence ID" value="TWW70858.1"/>
    <property type="molecule type" value="Genomic_DNA"/>
</dbReference>
<reference evidence="2 3" key="1">
    <citation type="submission" date="2019-04" db="EMBL/GenBank/DDBJ databases">
        <title>Chromosome genome assembly for Takifugu flavidus.</title>
        <authorList>
            <person name="Xiao S."/>
        </authorList>
    </citation>
    <scope>NUCLEOTIDE SEQUENCE [LARGE SCALE GENOMIC DNA]</scope>
    <source>
        <strain evidence="2">HTHZ2018</strain>
        <tissue evidence="2">Muscle</tissue>
    </source>
</reference>
<keyword evidence="3" id="KW-1185">Reference proteome</keyword>
<feature type="transmembrane region" description="Helical" evidence="1">
    <location>
        <begin position="21"/>
        <end position="41"/>
    </location>
</feature>
<sequence>MIRQTKNKNVSWVKLWCQMRRGLFVNLQFGLAGVLMCPLSMTSEMIFIPLGILDKFSWPPLTSHILGLVSLTLA</sequence>
<comment type="caution">
    <text evidence="2">The sequence shown here is derived from an EMBL/GenBank/DDBJ whole genome shotgun (WGS) entry which is preliminary data.</text>
</comment>